<dbReference type="Proteomes" id="UP000516428">
    <property type="component" value="Chromosome"/>
</dbReference>
<keyword evidence="3" id="KW-1185">Reference proteome</keyword>
<evidence type="ECO:0000313" key="2">
    <source>
        <dbReference type="EMBL" id="QNS05998.1"/>
    </source>
</evidence>
<gene>
    <name evidence="2" type="ORF">IAG42_22055</name>
</gene>
<dbReference type="EMBL" id="CP061281">
    <property type="protein sequence ID" value="QNS05998.1"/>
    <property type="molecule type" value="Genomic_DNA"/>
</dbReference>
<organism evidence="2 3">
    <name type="scientific">Streptomyces xanthii</name>
    <dbReference type="NCBI Taxonomy" id="2768069"/>
    <lineage>
        <taxon>Bacteria</taxon>
        <taxon>Bacillati</taxon>
        <taxon>Actinomycetota</taxon>
        <taxon>Actinomycetes</taxon>
        <taxon>Kitasatosporales</taxon>
        <taxon>Streptomycetaceae</taxon>
        <taxon>Streptomyces</taxon>
    </lineage>
</organism>
<protein>
    <submittedName>
        <fullName evidence="2">Z1 domain-containing protein</fullName>
    </submittedName>
</protein>
<dbReference type="InterPro" id="IPR018310">
    <property type="entry name" value="Put_endonuclease_Z1-dom"/>
</dbReference>
<proteinExistence type="predicted"/>
<evidence type="ECO:0000313" key="3">
    <source>
        <dbReference type="Proteomes" id="UP000516428"/>
    </source>
</evidence>
<dbReference type="RefSeq" id="WP_188338682.1">
    <property type="nucleotide sequence ID" value="NZ_CP061281.1"/>
</dbReference>
<dbReference type="AlphaFoldDB" id="A0A7H1BB93"/>
<sequence>MSDEIDDMYDTFSEMLDKWPPAETVKRLEQFGIDAEKIELIRERHEQKLARIRELEEPQTVVRGNRDTWYTGPRPGDRCWPALERSLQDRGWSDASIKSLDESSSRVVSLLDHPREPAFSTRGLALGYVQSGKTTNFTAVMAKAADRGYKLFIVLSGIHNGLRRQTQARLVSELVEPNPDRWSQLTNLDHDFVPPANAASFFGNSNKTRVLCVVKKNATVLRKLAKWLEGAESYLEGCPALIIDDEADQATVATKSINPLIRRIMAGLPRSAYIGYTASPFANLLIDPSADDLYPQDFIVNLPKPVGHFGTEVLFGRYALDGEDPSDIDDGHDMIRTVPWTDIEHVRPSTRAEVDGFTPEITETLRRAVLYFWLVVAARRVRGTGNPHNTMLIHTSVNTSVHNSFRAPLEELRAEVRDAIDDPSLLEELRVLWEKETGRVLAEEFGETAVPFDALLTELPGVLGSCRVIMDNSSSQDRLDYENGPLVAIAVGGNTLSRGLTLEGLSVSYFVRAVSAYDTLLQMGRWFGFRNGYADLPRIWMTDELSEWFRHLATVETEMRRDIDVYLHNPNENPLTFAVRLRTHPSLQVTAAAKMKSAVKAVSSYGGARVQTHCFRTDAPWLGQNLAAARELISQITANNAVAKEDRSSDGSIIFRDVPYDVVLNFLGEYQFHEGSGEKSAKLARENNAKLITEYIQKRVRGAGALRRWNVAVIGRPPKGPDSDLEFAPGVTVGRVTRAKLATGSQGFADIKTLMSRKDAGIDLEGEISSMTEHQLRDARRVQLPTTGLLTLYPIDRYSEPVPAKKQRQPLDAEEHVIGVGLVFPEPDGPDSAVEPEYVSADLSGVQLEDFEEEEMLRLIEGEDA</sequence>
<name>A0A7H1BB93_9ACTN</name>
<dbReference type="KEGG" id="sxn:IAG42_22055"/>
<feature type="domain" description="Putative endonuclease Z1" evidence="1">
    <location>
        <begin position="365"/>
        <end position="586"/>
    </location>
</feature>
<evidence type="ECO:0000259" key="1">
    <source>
        <dbReference type="Pfam" id="PF10593"/>
    </source>
</evidence>
<reference evidence="2 3" key="1">
    <citation type="submission" date="2020-09" db="EMBL/GenBank/DDBJ databases">
        <title>A novel species.</title>
        <authorList>
            <person name="Gao J."/>
        </authorList>
    </citation>
    <scope>NUCLEOTIDE SEQUENCE [LARGE SCALE GENOMIC DNA]</scope>
    <source>
        <strain evidence="2 3">CRXT-Y-14</strain>
    </source>
</reference>
<accession>A0A7H1BB93</accession>
<dbReference type="Pfam" id="PF10593">
    <property type="entry name" value="Z1"/>
    <property type="match status" value="1"/>
</dbReference>